<evidence type="ECO:0000256" key="9">
    <source>
        <dbReference type="ARBA" id="ARBA00022989"/>
    </source>
</evidence>
<dbReference type="InterPro" id="IPR011009">
    <property type="entry name" value="Kinase-like_dom_sf"/>
</dbReference>
<dbReference type="PROSITE" id="PS50948">
    <property type="entry name" value="PAN"/>
    <property type="match status" value="1"/>
</dbReference>
<dbReference type="Pfam" id="PF00069">
    <property type="entry name" value="Pkinase"/>
    <property type="match status" value="1"/>
</dbReference>
<dbReference type="Gene3D" id="2.90.10.10">
    <property type="entry name" value="Bulb-type lectin domain"/>
    <property type="match status" value="2"/>
</dbReference>
<dbReference type="Pfam" id="PF01453">
    <property type="entry name" value="B_lectin"/>
    <property type="match status" value="1"/>
</dbReference>
<dbReference type="Gene3D" id="3.30.200.20">
    <property type="entry name" value="Phosphorylase Kinase, domain 1"/>
    <property type="match status" value="1"/>
</dbReference>
<comment type="similarity">
    <text evidence="13">Belongs to the protein kinase superfamily. Ser/Thr protein kinase family.</text>
</comment>
<evidence type="ECO:0000259" key="18">
    <source>
        <dbReference type="PROSITE" id="PS50948"/>
    </source>
</evidence>
<comment type="subcellular location">
    <subcellularLocation>
        <location evidence="1">Membrane</location>
        <topology evidence="1">Single-pass membrane protein</topology>
    </subcellularLocation>
</comment>
<dbReference type="PROSITE" id="PS00108">
    <property type="entry name" value="PROTEIN_KINASE_ST"/>
    <property type="match status" value="1"/>
</dbReference>
<dbReference type="Proteomes" id="UP000001514">
    <property type="component" value="Unassembled WGS sequence"/>
</dbReference>
<gene>
    <name evidence="19" type="ORF">SELMODRAFT_135951</name>
</gene>
<evidence type="ECO:0000256" key="6">
    <source>
        <dbReference type="ARBA" id="ARBA00022741"/>
    </source>
</evidence>
<evidence type="ECO:0000256" key="11">
    <source>
        <dbReference type="ARBA" id="ARBA00023157"/>
    </source>
</evidence>
<keyword evidence="8 13" id="KW-0067">ATP-binding</keyword>
<keyword evidence="20" id="KW-1185">Reference proteome</keyword>
<dbReference type="CDD" id="cd14066">
    <property type="entry name" value="STKc_IRAK"/>
    <property type="match status" value="1"/>
</dbReference>
<dbReference type="GO" id="GO:0004674">
    <property type="term" value="F:protein serine/threonine kinase activity"/>
    <property type="evidence" value="ECO:0007669"/>
    <property type="project" value="UniProtKB-KW"/>
</dbReference>
<keyword evidence="6 13" id="KW-0547">Nucleotide-binding</keyword>
<keyword evidence="2 13" id="KW-0723">Serine/threonine-protein kinase</keyword>
<dbReference type="CDD" id="cd00053">
    <property type="entry name" value="EGF"/>
    <property type="match status" value="1"/>
</dbReference>
<dbReference type="PROSITE" id="PS50927">
    <property type="entry name" value="BULB_LECTIN"/>
    <property type="match status" value="1"/>
</dbReference>
<dbReference type="GO" id="GO:0016020">
    <property type="term" value="C:membrane"/>
    <property type="evidence" value="ECO:0007669"/>
    <property type="project" value="UniProtKB-SubCell"/>
</dbReference>
<dbReference type="SMART" id="SM00220">
    <property type="entry name" value="S_TKc"/>
    <property type="match status" value="1"/>
</dbReference>
<proteinExistence type="inferred from homology"/>
<dbReference type="STRING" id="88036.D8TB11"/>
<keyword evidence="12" id="KW-0325">Glycoprotein</keyword>
<organism evidence="20">
    <name type="scientific">Selaginella moellendorffii</name>
    <name type="common">Spikemoss</name>
    <dbReference type="NCBI Taxonomy" id="88036"/>
    <lineage>
        <taxon>Eukaryota</taxon>
        <taxon>Viridiplantae</taxon>
        <taxon>Streptophyta</taxon>
        <taxon>Embryophyta</taxon>
        <taxon>Tracheophyta</taxon>
        <taxon>Lycopodiopsida</taxon>
        <taxon>Selaginellales</taxon>
        <taxon>Selaginellaceae</taxon>
        <taxon>Selaginella</taxon>
    </lineage>
</organism>
<dbReference type="CDD" id="cd01098">
    <property type="entry name" value="PAN_AP_plant"/>
    <property type="match status" value="1"/>
</dbReference>
<dbReference type="FunFam" id="1.10.510.10:FF:000384">
    <property type="entry name" value="G-type lectin S-receptor-like serine/threonine-protein kinase"/>
    <property type="match status" value="1"/>
</dbReference>
<dbReference type="InterPro" id="IPR036426">
    <property type="entry name" value="Bulb-type_lectin_dom_sf"/>
</dbReference>
<dbReference type="InterPro" id="IPR003609">
    <property type="entry name" value="Pan_app"/>
</dbReference>
<keyword evidence="9 15" id="KW-1133">Transmembrane helix</keyword>
<dbReference type="eggNOG" id="ENOG502QRWA">
    <property type="taxonomic scope" value="Eukaryota"/>
</dbReference>
<evidence type="ECO:0000256" key="10">
    <source>
        <dbReference type="ARBA" id="ARBA00023136"/>
    </source>
</evidence>
<dbReference type="SUPFAM" id="SSF51110">
    <property type="entry name" value="alpha-D-mannose-specific plant lectins"/>
    <property type="match status" value="1"/>
</dbReference>
<dbReference type="InParanoid" id="D8TB11"/>
<comment type="catalytic activity">
    <reaction evidence="13">
        <text>L-threonyl-[protein] + ATP = O-phospho-L-threonyl-[protein] + ADP + H(+)</text>
        <dbReference type="Rhea" id="RHEA:46608"/>
        <dbReference type="Rhea" id="RHEA-COMP:11060"/>
        <dbReference type="Rhea" id="RHEA-COMP:11605"/>
        <dbReference type="ChEBI" id="CHEBI:15378"/>
        <dbReference type="ChEBI" id="CHEBI:30013"/>
        <dbReference type="ChEBI" id="CHEBI:30616"/>
        <dbReference type="ChEBI" id="CHEBI:61977"/>
        <dbReference type="ChEBI" id="CHEBI:456216"/>
        <dbReference type="EC" id="2.7.11.1"/>
    </reaction>
</comment>
<feature type="transmembrane region" description="Helical" evidence="15">
    <location>
        <begin position="376"/>
        <end position="399"/>
    </location>
</feature>
<keyword evidence="5" id="KW-0732">Signal</keyword>
<dbReference type="OMA" id="WCIESSG"/>
<evidence type="ECO:0000256" key="8">
    <source>
        <dbReference type="ARBA" id="ARBA00022840"/>
    </source>
</evidence>
<keyword evidence="7 13" id="KW-0418">Kinase</keyword>
<dbReference type="InterPro" id="IPR024171">
    <property type="entry name" value="SRK-like_kinase"/>
</dbReference>
<evidence type="ECO:0000256" key="5">
    <source>
        <dbReference type="ARBA" id="ARBA00022729"/>
    </source>
</evidence>
<evidence type="ECO:0000259" key="16">
    <source>
        <dbReference type="PROSITE" id="PS50011"/>
    </source>
</evidence>
<dbReference type="PROSITE" id="PS00107">
    <property type="entry name" value="PROTEIN_KINASE_ATP"/>
    <property type="match status" value="1"/>
</dbReference>
<dbReference type="FunFam" id="3.30.200.20:FF:000178">
    <property type="entry name" value="serine/threonine-protein kinase PBS1-like"/>
    <property type="match status" value="1"/>
</dbReference>
<dbReference type="Gramene" id="EFJ06159">
    <property type="protein sequence ID" value="EFJ06159"/>
    <property type="gene ID" value="SELMODRAFT_135951"/>
</dbReference>
<evidence type="ECO:0000256" key="1">
    <source>
        <dbReference type="ARBA" id="ARBA00004167"/>
    </source>
</evidence>
<dbReference type="InterPro" id="IPR008271">
    <property type="entry name" value="Ser/Thr_kinase_AS"/>
</dbReference>
<dbReference type="InterPro" id="IPR017441">
    <property type="entry name" value="Protein_kinase_ATP_BS"/>
</dbReference>
<dbReference type="AlphaFoldDB" id="D8TB11"/>
<evidence type="ECO:0000256" key="7">
    <source>
        <dbReference type="ARBA" id="ARBA00022777"/>
    </source>
</evidence>
<feature type="binding site" evidence="14">
    <location>
        <position position="461"/>
    </location>
    <ligand>
        <name>ATP</name>
        <dbReference type="ChEBI" id="CHEBI:30616"/>
    </ligand>
</feature>
<sequence length="748" mass="82466">MANGQLIQVSENAKLELKAEGGLSVTDGSSVPLWQTNPGQCCAESAALLENGNLVVLGKDKKVAWQSFDSPTNNLLPEQQLRTQGNPSLGYMRLISQSGAYQLVLNKHVLNNNACQPDRSLKFPAVMNLSSQGVLSFYDATGKSWASGSMSSQDYALDYDDANVLRRLTLDDDGNLRIYSFGPKNKSGSWSVVWQAVMLECDIFGTCGPFALCTYRPTKICSCPPGFHRVDPNDESKGCDYDIPLGACQNSPNSVKLVQVNRADYYFNDYNFDSSIKSLEKCKDTCMQDCKCLAAAYKYDGTGLCFLKGNSNKLYNGKQTLNEMNMVFMKLSSLDTSAADDQHDPFLADANATVSDQAMPKINKRTVYLSRHLQSIILSVAIVEFGLFATGAAIVAAVWKKTSRKKWEEMTAEIEGLPTKFTYRQLQDATDNFRDELGSGGFGSVYRGNIPEKGGIVAVKKITTVNQAKKQFKAEVSTIGRVHHVNLVRLLGYCAEGDHHLLVYEFMPNGSLDHHLSASSSFAASQEIFSTWETRHSIALGIAKGLTYLHEKCGERIVHCDIKPQNVLLNESFRPKVSDFGLARMMTKESMSITTVQGTRGYLAPEWLESQSITPKADVYSFGMLLLDILGGKRKALMELGSGDREYENAPLPPPREWYFPIYAFHKYMTSELESVADPNLASGSVDWEQFETALKIALSCIHQDPGSRPAMSRVVQILEGKAEAPPPPFPDAGENDLFVALQTSTIC</sequence>
<evidence type="ECO:0000256" key="2">
    <source>
        <dbReference type="ARBA" id="ARBA00022527"/>
    </source>
</evidence>
<protein>
    <recommendedName>
        <fullName evidence="13">Receptor-like serine/threonine-protein kinase</fullName>
        <ecNumber evidence="13">2.7.11.1</ecNumber>
    </recommendedName>
</protein>
<evidence type="ECO:0000256" key="3">
    <source>
        <dbReference type="ARBA" id="ARBA00022679"/>
    </source>
</evidence>
<dbReference type="GO" id="GO:0048544">
    <property type="term" value="P:recognition of pollen"/>
    <property type="evidence" value="ECO:0007669"/>
    <property type="project" value="InterPro"/>
</dbReference>
<evidence type="ECO:0000256" key="15">
    <source>
        <dbReference type="SAM" id="Phobius"/>
    </source>
</evidence>
<dbReference type="HOGENOM" id="CLU_000288_116_2_1"/>
<evidence type="ECO:0000256" key="12">
    <source>
        <dbReference type="ARBA" id="ARBA00023180"/>
    </source>
</evidence>
<keyword evidence="11" id="KW-1015">Disulfide bond</keyword>
<feature type="domain" description="Apple" evidence="18">
    <location>
        <begin position="248"/>
        <end position="333"/>
    </location>
</feature>
<accession>D8TB11</accession>
<evidence type="ECO:0000313" key="19">
    <source>
        <dbReference type="EMBL" id="EFJ06159.1"/>
    </source>
</evidence>
<evidence type="ECO:0000256" key="14">
    <source>
        <dbReference type="PROSITE-ProRule" id="PRU10141"/>
    </source>
</evidence>
<feature type="domain" description="Bulb-type lectin" evidence="17">
    <location>
        <begin position="1"/>
        <end position="69"/>
    </location>
</feature>
<comment type="catalytic activity">
    <reaction evidence="13">
        <text>L-seryl-[protein] + ATP = O-phospho-L-seryl-[protein] + ADP + H(+)</text>
        <dbReference type="Rhea" id="RHEA:17989"/>
        <dbReference type="Rhea" id="RHEA-COMP:9863"/>
        <dbReference type="Rhea" id="RHEA-COMP:11604"/>
        <dbReference type="ChEBI" id="CHEBI:15378"/>
        <dbReference type="ChEBI" id="CHEBI:29999"/>
        <dbReference type="ChEBI" id="CHEBI:30616"/>
        <dbReference type="ChEBI" id="CHEBI:83421"/>
        <dbReference type="ChEBI" id="CHEBI:456216"/>
        <dbReference type="EC" id="2.7.11.1"/>
    </reaction>
</comment>
<dbReference type="PANTHER" id="PTHR47974:SF9">
    <property type="entry name" value="RECEPTOR-LIKE SERINE_THREONINE-PROTEIN KINASE"/>
    <property type="match status" value="1"/>
</dbReference>
<dbReference type="InterPro" id="IPR000858">
    <property type="entry name" value="S_locus_glycoprot_dom"/>
</dbReference>
<dbReference type="InterPro" id="IPR001480">
    <property type="entry name" value="Bulb-type_lectin_dom"/>
</dbReference>
<dbReference type="GO" id="GO:0005524">
    <property type="term" value="F:ATP binding"/>
    <property type="evidence" value="ECO:0007669"/>
    <property type="project" value="UniProtKB-UniRule"/>
</dbReference>
<dbReference type="FunCoup" id="D8TB11">
    <property type="interactions" value="1225"/>
</dbReference>
<evidence type="ECO:0000313" key="20">
    <source>
        <dbReference type="Proteomes" id="UP000001514"/>
    </source>
</evidence>
<keyword evidence="10 15" id="KW-0472">Membrane</keyword>
<feature type="domain" description="Protein kinase" evidence="16">
    <location>
        <begin position="431"/>
        <end position="730"/>
    </location>
</feature>
<dbReference type="GO" id="GO:0106310">
    <property type="term" value="F:protein serine kinase activity"/>
    <property type="evidence" value="ECO:0007669"/>
    <property type="project" value="RHEA"/>
</dbReference>
<dbReference type="PIRSF" id="PIRSF000641">
    <property type="entry name" value="SRK"/>
    <property type="match status" value="1"/>
</dbReference>
<dbReference type="EMBL" id="GL377706">
    <property type="protein sequence ID" value="EFJ06159.1"/>
    <property type="molecule type" value="Genomic_DNA"/>
</dbReference>
<name>D8TB11_SELML</name>
<evidence type="ECO:0000256" key="4">
    <source>
        <dbReference type="ARBA" id="ARBA00022692"/>
    </source>
</evidence>
<dbReference type="PROSITE" id="PS50011">
    <property type="entry name" value="PROTEIN_KINASE_DOM"/>
    <property type="match status" value="1"/>
</dbReference>
<evidence type="ECO:0000259" key="17">
    <source>
        <dbReference type="PROSITE" id="PS50927"/>
    </source>
</evidence>
<reference evidence="19 20" key="1">
    <citation type="journal article" date="2011" name="Science">
        <title>The Selaginella genome identifies genetic changes associated with the evolution of vascular plants.</title>
        <authorList>
            <person name="Banks J.A."/>
            <person name="Nishiyama T."/>
            <person name="Hasebe M."/>
            <person name="Bowman J.L."/>
            <person name="Gribskov M."/>
            <person name="dePamphilis C."/>
            <person name="Albert V.A."/>
            <person name="Aono N."/>
            <person name="Aoyama T."/>
            <person name="Ambrose B.A."/>
            <person name="Ashton N.W."/>
            <person name="Axtell M.J."/>
            <person name="Barker E."/>
            <person name="Barker M.S."/>
            <person name="Bennetzen J.L."/>
            <person name="Bonawitz N.D."/>
            <person name="Chapple C."/>
            <person name="Cheng C."/>
            <person name="Correa L.G."/>
            <person name="Dacre M."/>
            <person name="DeBarry J."/>
            <person name="Dreyer I."/>
            <person name="Elias M."/>
            <person name="Engstrom E.M."/>
            <person name="Estelle M."/>
            <person name="Feng L."/>
            <person name="Finet C."/>
            <person name="Floyd S.K."/>
            <person name="Frommer W.B."/>
            <person name="Fujita T."/>
            <person name="Gramzow L."/>
            <person name="Gutensohn M."/>
            <person name="Harholt J."/>
            <person name="Hattori M."/>
            <person name="Heyl A."/>
            <person name="Hirai T."/>
            <person name="Hiwatashi Y."/>
            <person name="Ishikawa M."/>
            <person name="Iwata M."/>
            <person name="Karol K.G."/>
            <person name="Koehler B."/>
            <person name="Kolukisaoglu U."/>
            <person name="Kubo M."/>
            <person name="Kurata T."/>
            <person name="Lalonde S."/>
            <person name="Li K."/>
            <person name="Li Y."/>
            <person name="Litt A."/>
            <person name="Lyons E."/>
            <person name="Manning G."/>
            <person name="Maruyama T."/>
            <person name="Michael T.P."/>
            <person name="Mikami K."/>
            <person name="Miyazaki S."/>
            <person name="Morinaga S."/>
            <person name="Murata T."/>
            <person name="Mueller-Roeber B."/>
            <person name="Nelson D.R."/>
            <person name="Obara M."/>
            <person name="Oguri Y."/>
            <person name="Olmstead R.G."/>
            <person name="Onodera N."/>
            <person name="Petersen B.L."/>
            <person name="Pils B."/>
            <person name="Prigge M."/>
            <person name="Rensing S.A."/>
            <person name="Riano-Pachon D.M."/>
            <person name="Roberts A.W."/>
            <person name="Sato Y."/>
            <person name="Scheller H.V."/>
            <person name="Schulz B."/>
            <person name="Schulz C."/>
            <person name="Shakirov E.V."/>
            <person name="Shibagaki N."/>
            <person name="Shinohara N."/>
            <person name="Shippen D.E."/>
            <person name="Soerensen I."/>
            <person name="Sotooka R."/>
            <person name="Sugimoto N."/>
            <person name="Sugita M."/>
            <person name="Sumikawa N."/>
            <person name="Tanurdzic M."/>
            <person name="Theissen G."/>
            <person name="Ulvskov P."/>
            <person name="Wakazuki S."/>
            <person name="Weng J.K."/>
            <person name="Willats W.W."/>
            <person name="Wipf D."/>
            <person name="Wolf P.G."/>
            <person name="Yang L."/>
            <person name="Zimmer A.D."/>
            <person name="Zhu Q."/>
            <person name="Mitros T."/>
            <person name="Hellsten U."/>
            <person name="Loque D."/>
            <person name="Otillar R."/>
            <person name="Salamov A."/>
            <person name="Schmutz J."/>
            <person name="Shapiro H."/>
            <person name="Lindquist E."/>
            <person name="Lucas S."/>
            <person name="Rokhsar D."/>
            <person name="Grigoriev I.V."/>
        </authorList>
    </citation>
    <scope>NUCLEOTIDE SEQUENCE [LARGE SCALE GENOMIC DNA]</scope>
</reference>
<dbReference type="EC" id="2.7.11.1" evidence="13"/>
<evidence type="ECO:0000256" key="13">
    <source>
        <dbReference type="PIRNR" id="PIRNR000641"/>
    </source>
</evidence>
<keyword evidence="4 15" id="KW-0812">Transmembrane</keyword>
<dbReference type="Pfam" id="PF00954">
    <property type="entry name" value="S_locus_glycop"/>
    <property type="match status" value="1"/>
</dbReference>
<dbReference type="InterPro" id="IPR000719">
    <property type="entry name" value="Prot_kinase_dom"/>
</dbReference>
<dbReference type="KEGG" id="smo:SELMODRAFT_135951"/>
<dbReference type="SUPFAM" id="SSF56112">
    <property type="entry name" value="Protein kinase-like (PK-like)"/>
    <property type="match status" value="1"/>
</dbReference>
<dbReference type="Gene3D" id="1.10.510.10">
    <property type="entry name" value="Transferase(Phosphotransferase) domain 1"/>
    <property type="match status" value="1"/>
</dbReference>
<dbReference type="PANTHER" id="PTHR47974">
    <property type="entry name" value="OS07G0415500 PROTEIN"/>
    <property type="match status" value="1"/>
</dbReference>
<keyword evidence="3 13" id="KW-0808">Transferase</keyword>